<dbReference type="SUPFAM" id="SSF49401">
    <property type="entry name" value="Bacterial adhesins"/>
    <property type="match status" value="1"/>
</dbReference>
<evidence type="ECO:0000256" key="4">
    <source>
        <dbReference type="ARBA" id="ARBA00023263"/>
    </source>
</evidence>
<comment type="subcellular location">
    <subcellularLocation>
        <location evidence="1">Fimbrium</location>
    </subcellularLocation>
</comment>
<dbReference type="GO" id="GO:0043709">
    <property type="term" value="P:cell adhesion involved in single-species biofilm formation"/>
    <property type="evidence" value="ECO:0007669"/>
    <property type="project" value="TreeGrafter"/>
</dbReference>
<accession>A0A1T2Y2Q8</accession>
<evidence type="ECO:0000256" key="3">
    <source>
        <dbReference type="ARBA" id="ARBA00022729"/>
    </source>
</evidence>
<dbReference type="InterPro" id="IPR050263">
    <property type="entry name" value="Bact_Fimbrial_Adh_Pro"/>
</dbReference>
<dbReference type="GO" id="GO:0009289">
    <property type="term" value="C:pilus"/>
    <property type="evidence" value="ECO:0007669"/>
    <property type="project" value="UniProtKB-SubCell"/>
</dbReference>
<reference evidence="7 8" key="1">
    <citation type="submission" date="2016-12" db="EMBL/GenBank/DDBJ databases">
        <title>Draft genome sequences of seven strains of Pseudomonas fluorescens that produce 4-formylaminooxyvinylglycine.</title>
        <authorList>
            <person name="Okrent R.A."/>
            <person name="Manning V.A."/>
            <person name="Trippe K.M."/>
        </authorList>
    </citation>
    <scope>NUCLEOTIDE SEQUENCE [LARGE SCALE GENOMIC DNA]</scope>
    <source>
        <strain evidence="7 8">P5A</strain>
    </source>
</reference>
<evidence type="ECO:0000256" key="2">
    <source>
        <dbReference type="ARBA" id="ARBA00006671"/>
    </source>
</evidence>
<feature type="domain" description="Fimbrial-type adhesion" evidence="6">
    <location>
        <begin position="202"/>
        <end position="374"/>
    </location>
</feature>
<sequence>MATPTGLLVSGLLLLSGHQTASAAVGCGNITGVPAFNGTMALNINSLSAPRDAPVGTVLYVQEFHQAGQGPTWQCGIENAAMTGNYSVTGLGRKVDFNSGTYAGKVYDTGVPGIGVSWFSGAIGVRAVGAEVVAGVTPNGCGRVGNNICQTLPIKFLTNAAVVLIKTGPVGTGTVRGSELGRMVLSTSVADSPAYSTAAVGVTGTINVVAMTCTTPNVTVPLGSHKTSTLTGVGSGSPRVDFILNITDCPGFPGYFGNTAASYPAASQSSVTSTGTRVPNTVSLRVDPVYAAIDAPNGVLGLTPGTGVATGVGVQILYATGSLLPLSQARPLGTAFTASTRSFSIGLSARYLQTASTVTPGSANAVATYTLIYQ</sequence>
<feature type="chain" id="PRO_5013227568" description="Fimbrial-type adhesion domain-containing protein" evidence="5">
    <location>
        <begin position="24"/>
        <end position="374"/>
    </location>
</feature>
<name>A0A1T2Y2Q8_PSEFL</name>
<evidence type="ECO:0000256" key="5">
    <source>
        <dbReference type="SAM" id="SignalP"/>
    </source>
</evidence>
<dbReference type="InterPro" id="IPR008966">
    <property type="entry name" value="Adhesion_dom_sf"/>
</dbReference>
<dbReference type="Gene3D" id="2.60.40.3310">
    <property type="match status" value="1"/>
</dbReference>
<organism evidence="7 8">
    <name type="scientific">Pseudomonas fluorescens</name>
    <dbReference type="NCBI Taxonomy" id="294"/>
    <lineage>
        <taxon>Bacteria</taxon>
        <taxon>Pseudomonadati</taxon>
        <taxon>Pseudomonadota</taxon>
        <taxon>Gammaproteobacteria</taxon>
        <taxon>Pseudomonadales</taxon>
        <taxon>Pseudomonadaceae</taxon>
        <taxon>Pseudomonas</taxon>
    </lineage>
</organism>
<evidence type="ECO:0000313" key="8">
    <source>
        <dbReference type="Proteomes" id="UP000190965"/>
    </source>
</evidence>
<comment type="caution">
    <text evidence="7">The sequence shown here is derived from an EMBL/GenBank/DDBJ whole genome shotgun (WGS) entry which is preliminary data.</text>
</comment>
<evidence type="ECO:0000313" key="7">
    <source>
        <dbReference type="EMBL" id="OPA86349.1"/>
    </source>
</evidence>
<dbReference type="EMBL" id="MSDF01000052">
    <property type="protein sequence ID" value="OPA86349.1"/>
    <property type="molecule type" value="Genomic_DNA"/>
</dbReference>
<feature type="signal peptide" evidence="5">
    <location>
        <begin position="1"/>
        <end position="23"/>
    </location>
</feature>
<dbReference type="PANTHER" id="PTHR33420">
    <property type="entry name" value="FIMBRIAL SUBUNIT ELFA-RELATED"/>
    <property type="match status" value="1"/>
</dbReference>
<dbReference type="PANTHER" id="PTHR33420:SF3">
    <property type="entry name" value="FIMBRIAL SUBUNIT ELFA"/>
    <property type="match status" value="1"/>
</dbReference>
<evidence type="ECO:0000256" key="1">
    <source>
        <dbReference type="ARBA" id="ARBA00004561"/>
    </source>
</evidence>
<dbReference type="Proteomes" id="UP000190965">
    <property type="component" value="Unassembled WGS sequence"/>
</dbReference>
<keyword evidence="3 5" id="KW-0732">Signal</keyword>
<proteinExistence type="inferred from homology"/>
<dbReference type="InterPro" id="IPR000259">
    <property type="entry name" value="Adhesion_dom_fimbrial"/>
</dbReference>
<comment type="similarity">
    <text evidence="2">Belongs to the fimbrial protein family.</text>
</comment>
<evidence type="ECO:0000259" key="6">
    <source>
        <dbReference type="Pfam" id="PF00419"/>
    </source>
</evidence>
<dbReference type="Pfam" id="PF00419">
    <property type="entry name" value="Fimbrial"/>
    <property type="match status" value="1"/>
</dbReference>
<protein>
    <recommendedName>
        <fullName evidence="6">Fimbrial-type adhesion domain-containing protein</fullName>
    </recommendedName>
</protein>
<gene>
    <name evidence="7" type="ORF">BFW87_25350</name>
</gene>
<dbReference type="Gene3D" id="2.60.40.1090">
    <property type="entry name" value="Fimbrial-type adhesion domain"/>
    <property type="match status" value="1"/>
</dbReference>
<keyword evidence="4" id="KW-0281">Fimbrium</keyword>
<dbReference type="AlphaFoldDB" id="A0A1T2Y2Q8"/>
<dbReference type="OrthoDB" id="6052505at2"/>
<dbReference type="InterPro" id="IPR036937">
    <property type="entry name" value="Adhesion_dom_fimbrial_sf"/>
</dbReference>